<gene>
    <name evidence="2" type="ORF">OJAV_G00016890</name>
</gene>
<feature type="compositionally biased region" description="Low complexity" evidence="1">
    <location>
        <begin position="86"/>
        <end position="103"/>
    </location>
</feature>
<feature type="region of interest" description="Disordered" evidence="1">
    <location>
        <begin position="86"/>
        <end position="127"/>
    </location>
</feature>
<dbReference type="OrthoDB" id="8964174at2759"/>
<dbReference type="Proteomes" id="UP000283210">
    <property type="component" value="Chromosome 2"/>
</dbReference>
<evidence type="ECO:0000313" key="3">
    <source>
        <dbReference type="Proteomes" id="UP000283210"/>
    </source>
</evidence>
<proteinExistence type="predicted"/>
<name>A0A437DKQ6_ORYJA</name>
<organism evidence="2 3">
    <name type="scientific">Oryzias javanicus</name>
    <name type="common">Javanese ricefish</name>
    <name type="synonym">Aplocheilus javanicus</name>
    <dbReference type="NCBI Taxonomy" id="123683"/>
    <lineage>
        <taxon>Eukaryota</taxon>
        <taxon>Metazoa</taxon>
        <taxon>Chordata</taxon>
        <taxon>Craniata</taxon>
        <taxon>Vertebrata</taxon>
        <taxon>Euteleostomi</taxon>
        <taxon>Actinopterygii</taxon>
        <taxon>Neopterygii</taxon>
        <taxon>Teleostei</taxon>
        <taxon>Neoteleostei</taxon>
        <taxon>Acanthomorphata</taxon>
        <taxon>Ovalentaria</taxon>
        <taxon>Atherinomorphae</taxon>
        <taxon>Beloniformes</taxon>
        <taxon>Adrianichthyidae</taxon>
        <taxon>Oryziinae</taxon>
        <taxon>Oryzias</taxon>
    </lineage>
</organism>
<accession>A0A437DKQ6</accession>
<keyword evidence="3" id="KW-1185">Reference proteome</keyword>
<sequence>MRSTLIEASPHQILQTQSVQLRWFVDGTETENSSSSSAASGTPNEGDSMPALTKLRHEMSVLSRQVAAVTQELQEVTRLLRPLLHHPSTFLTPPPSLSSHSCSPAPPFPTHHAPVGCPAQQTPPLGT</sequence>
<reference evidence="2 3" key="2">
    <citation type="submission" date="2019-01" db="EMBL/GenBank/DDBJ databases">
        <title>A chromosome length genome reference of the Java medaka (oryzias javanicus).</title>
        <authorList>
            <person name="Herpin A."/>
            <person name="Takehana Y."/>
            <person name="Naruse K."/>
            <person name="Ansai S."/>
            <person name="Kawaguchi M."/>
        </authorList>
    </citation>
    <scope>NUCLEOTIDE SEQUENCE [LARGE SCALE GENOMIC DNA]</scope>
    <source>
        <strain evidence="2">RS831</strain>
        <tissue evidence="2">Whole body</tissue>
    </source>
</reference>
<reference evidence="2 3" key="1">
    <citation type="submission" date="2018-11" db="EMBL/GenBank/DDBJ databases">
        <authorList>
            <person name="Lopez-Roques C."/>
            <person name="Donnadieu C."/>
            <person name="Bouchez O."/>
            <person name="Klopp C."/>
            <person name="Cabau C."/>
            <person name="Zahm M."/>
        </authorList>
    </citation>
    <scope>NUCLEOTIDE SEQUENCE [LARGE SCALE GENOMIC DNA]</scope>
    <source>
        <strain evidence="2">RS831</strain>
        <tissue evidence="2">Whole body</tissue>
    </source>
</reference>
<evidence type="ECO:0000313" key="2">
    <source>
        <dbReference type="EMBL" id="RVE75471.1"/>
    </source>
</evidence>
<dbReference type="EMBL" id="CM012438">
    <property type="protein sequence ID" value="RVE75471.1"/>
    <property type="molecule type" value="Genomic_DNA"/>
</dbReference>
<evidence type="ECO:0000256" key="1">
    <source>
        <dbReference type="SAM" id="MobiDB-lite"/>
    </source>
</evidence>
<protein>
    <submittedName>
        <fullName evidence="2">Uncharacterized protein</fullName>
    </submittedName>
</protein>
<feature type="region of interest" description="Disordered" evidence="1">
    <location>
        <begin position="26"/>
        <end position="51"/>
    </location>
</feature>
<dbReference type="AlphaFoldDB" id="A0A437DKQ6"/>